<evidence type="ECO:0000256" key="2">
    <source>
        <dbReference type="ARBA" id="ARBA00022729"/>
    </source>
</evidence>
<keyword evidence="1 4" id="KW-0813">Transport</keyword>
<accession>A0A840UMQ2</accession>
<sequence precursor="true">MKPAGRHPFIWSAMLATLIAAGPTAAFDLDSDTPIKVTADSARLDDNEGTAVYTGAVELTQGETRLEAERVVLHRSTEGVSRIEAEGTPAHYFQPARAGEEATDAWALDITWSADDNLVILEQQAVIEQGSNEFRGETIHYDTVQRVVTAEGAGAETGGSGRVEMVIQPRNSGQSDSEKGSDGSSQGQ</sequence>
<reference evidence="7 8" key="1">
    <citation type="submission" date="2020-08" db="EMBL/GenBank/DDBJ databases">
        <title>Genomic Encyclopedia of Type Strains, Phase IV (KMG-IV): sequencing the most valuable type-strain genomes for metagenomic binning, comparative biology and taxonomic classification.</title>
        <authorList>
            <person name="Goeker M."/>
        </authorList>
    </citation>
    <scope>NUCLEOTIDE SEQUENCE [LARGE SCALE GENOMIC DNA]</scope>
    <source>
        <strain evidence="7 8">DSM 22359</strain>
    </source>
</reference>
<comment type="subcellular location">
    <subcellularLocation>
        <location evidence="4">Periplasm</location>
    </subcellularLocation>
</comment>
<dbReference type="PANTHER" id="PTHR36504">
    <property type="entry name" value="LIPOPOLYSACCHARIDE EXPORT SYSTEM PROTEIN LPTA"/>
    <property type="match status" value="1"/>
</dbReference>
<dbReference type="GO" id="GO:0015920">
    <property type="term" value="P:lipopolysaccharide transport"/>
    <property type="evidence" value="ECO:0007669"/>
    <property type="project" value="UniProtKB-UniRule"/>
</dbReference>
<evidence type="ECO:0000256" key="3">
    <source>
        <dbReference type="ARBA" id="ARBA00022764"/>
    </source>
</evidence>
<dbReference type="GO" id="GO:0009279">
    <property type="term" value="C:cell outer membrane"/>
    <property type="evidence" value="ECO:0007669"/>
    <property type="project" value="TreeGrafter"/>
</dbReference>
<keyword evidence="8" id="KW-1185">Reference proteome</keyword>
<keyword evidence="3 4" id="KW-0574">Periplasm</keyword>
<proteinExistence type="inferred from homology"/>
<dbReference type="RefSeq" id="WP_183704923.1">
    <property type="nucleotide sequence ID" value="NZ_JACHFE010000006.1"/>
</dbReference>
<evidence type="ECO:0000259" key="6">
    <source>
        <dbReference type="Pfam" id="PF03968"/>
    </source>
</evidence>
<comment type="subunit">
    <text evidence="4">Component of the lipopolysaccharide transport and assembly complex.</text>
</comment>
<evidence type="ECO:0000256" key="1">
    <source>
        <dbReference type="ARBA" id="ARBA00022448"/>
    </source>
</evidence>
<dbReference type="NCBIfam" id="TIGR03002">
    <property type="entry name" value="outer_YhbN_LptA"/>
    <property type="match status" value="1"/>
</dbReference>
<dbReference type="InterPro" id="IPR005653">
    <property type="entry name" value="OstA-like_N"/>
</dbReference>
<dbReference type="InterPro" id="IPR052037">
    <property type="entry name" value="LPS_export_LptA"/>
</dbReference>
<dbReference type="GO" id="GO:0017089">
    <property type="term" value="F:glycolipid transfer activity"/>
    <property type="evidence" value="ECO:0007669"/>
    <property type="project" value="TreeGrafter"/>
</dbReference>
<feature type="domain" description="Organic solvent tolerance-like N-terminal" evidence="6">
    <location>
        <begin position="36"/>
        <end position="145"/>
    </location>
</feature>
<feature type="signal peptide" evidence="4">
    <location>
        <begin position="1"/>
        <end position="26"/>
    </location>
</feature>
<dbReference type="InterPro" id="IPR014340">
    <property type="entry name" value="LptA"/>
</dbReference>
<dbReference type="EMBL" id="JACHFE010000006">
    <property type="protein sequence ID" value="MBB5322127.1"/>
    <property type="molecule type" value="Genomic_DNA"/>
</dbReference>
<dbReference type="AlphaFoldDB" id="A0A840UMQ2"/>
<evidence type="ECO:0000256" key="4">
    <source>
        <dbReference type="HAMAP-Rule" id="MF_01914"/>
    </source>
</evidence>
<comment type="function">
    <text evidence="4">Involved in the assembly of lipopolysaccharide (LPS). Required for the translocation of LPS from the inner membrane to the outer membrane. May form a bridge between the inner membrane and the outer membrane, via interactions with LptC and LptD, thereby facilitating LPS transfer across the periplasm.</text>
</comment>
<dbReference type="Proteomes" id="UP000591735">
    <property type="component" value="Unassembled WGS sequence"/>
</dbReference>
<gene>
    <name evidence="4" type="primary">lptA</name>
    <name evidence="7" type="ORF">HNR38_002622</name>
</gene>
<evidence type="ECO:0000313" key="7">
    <source>
        <dbReference type="EMBL" id="MBB5322127.1"/>
    </source>
</evidence>
<evidence type="ECO:0000256" key="5">
    <source>
        <dbReference type="SAM" id="MobiDB-lite"/>
    </source>
</evidence>
<dbReference type="PANTHER" id="PTHR36504:SF1">
    <property type="entry name" value="LIPOPOLYSACCHARIDE EXPORT SYSTEM PROTEIN LPTA"/>
    <property type="match status" value="1"/>
</dbReference>
<organism evidence="7 8">
    <name type="scientific">Marinobacter oulmenensis</name>
    <dbReference type="NCBI Taxonomy" id="643747"/>
    <lineage>
        <taxon>Bacteria</taxon>
        <taxon>Pseudomonadati</taxon>
        <taxon>Pseudomonadota</taxon>
        <taxon>Gammaproteobacteria</taxon>
        <taxon>Pseudomonadales</taxon>
        <taxon>Marinobacteraceae</taxon>
        <taxon>Marinobacter</taxon>
    </lineage>
</organism>
<evidence type="ECO:0000313" key="8">
    <source>
        <dbReference type="Proteomes" id="UP000591735"/>
    </source>
</evidence>
<feature type="chain" id="PRO_5033175157" description="Lipopolysaccharide export system protein LptA" evidence="4">
    <location>
        <begin position="27"/>
        <end position="188"/>
    </location>
</feature>
<comment type="caution">
    <text evidence="7">The sequence shown here is derived from an EMBL/GenBank/DDBJ whole genome shotgun (WGS) entry which is preliminary data.</text>
</comment>
<dbReference type="HAMAP" id="MF_01914">
    <property type="entry name" value="LPS_assembly_LptA"/>
    <property type="match status" value="1"/>
</dbReference>
<name>A0A840UMQ2_9GAMM</name>
<feature type="region of interest" description="Disordered" evidence="5">
    <location>
        <begin position="152"/>
        <end position="188"/>
    </location>
</feature>
<dbReference type="GO" id="GO:0043165">
    <property type="term" value="P:Gram-negative-bacterium-type cell outer membrane assembly"/>
    <property type="evidence" value="ECO:0007669"/>
    <property type="project" value="UniProtKB-UniRule"/>
</dbReference>
<dbReference type="GO" id="GO:0030288">
    <property type="term" value="C:outer membrane-bounded periplasmic space"/>
    <property type="evidence" value="ECO:0007669"/>
    <property type="project" value="TreeGrafter"/>
</dbReference>
<protein>
    <recommendedName>
        <fullName evidence="4">Lipopolysaccharide export system protein LptA</fullName>
    </recommendedName>
</protein>
<keyword evidence="2 4" id="KW-0732">Signal</keyword>
<comment type="similarity">
    <text evidence="4">Belongs to the LptA family.</text>
</comment>
<dbReference type="Pfam" id="PF03968">
    <property type="entry name" value="LptD_N"/>
    <property type="match status" value="1"/>
</dbReference>
<dbReference type="GO" id="GO:0001530">
    <property type="term" value="F:lipopolysaccharide binding"/>
    <property type="evidence" value="ECO:0007669"/>
    <property type="project" value="InterPro"/>
</dbReference>
<dbReference type="Gene3D" id="2.60.450.10">
    <property type="entry name" value="Lipopolysaccharide (LPS) transport protein A like domain"/>
    <property type="match status" value="1"/>
</dbReference>